<name>A0A3L9YU92_9FLAO</name>
<feature type="chain" id="PRO_5017942436" evidence="1">
    <location>
        <begin position="21"/>
        <end position="403"/>
    </location>
</feature>
<dbReference type="RefSeq" id="WP_121906778.1">
    <property type="nucleotide sequence ID" value="NZ_REFC01000012.1"/>
</dbReference>
<reference evidence="3 4" key="1">
    <citation type="submission" date="2018-10" db="EMBL/GenBank/DDBJ databases">
        <title>Genomic Encyclopedia of Archaeal and Bacterial Type Strains, Phase II (KMG-II): from individual species to whole genera.</title>
        <authorList>
            <person name="Goeker M."/>
        </authorList>
    </citation>
    <scope>NUCLEOTIDE SEQUENCE [LARGE SCALE GENOMIC DNA]</scope>
    <source>
        <strain evidence="3 4">DSM 23424</strain>
    </source>
</reference>
<keyword evidence="4" id="KW-1185">Reference proteome</keyword>
<dbReference type="Pfam" id="PF00144">
    <property type="entry name" value="Beta-lactamase"/>
    <property type="match status" value="1"/>
</dbReference>
<evidence type="ECO:0000313" key="3">
    <source>
        <dbReference type="EMBL" id="RMA64321.1"/>
    </source>
</evidence>
<dbReference type="AlphaFoldDB" id="A0A3L9YU92"/>
<dbReference type="InterPro" id="IPR001466">
    <property type="entry name" value="Beta-lactam-related"/>
</dbReference>
<dbReference type="InterPro" id="IPR050491">
    <property type="entry name" value="AmpC-like"/>
</dbReference>
<gene>
    <name evidence="3" type="ORF">BXY75_1194</name>
</gene>
<evidence type="ECO:0000256" key="1">
    <source>
        <dbReference type="SAM" id="SignalP"/>
    </source>
</evidence>
<dbReference type="PANTHER" id="PTHR46825:SF9">
    <property type="entry name" value="BETA-LACTAMASE-RELATED DOMAIN-CONTAINING PROTEIN"/>
    <property type="match status" value="1"/>
</dbReference>
<dbReference type="InterPro" id="IPR012338">
    <property type="entry name" value="Beta-lactam/transpept-like"/>
</dbReference>
<dbReference type="EMBL" id="REFC01000012">
    <property type="protein sequence ID" value="RMA64321.1"/>
    <property type="molecule type" value="Genomic_DNA"/>
</dbReference>
<proteinExistence type="predicted"/>
<feature type="domain" description="Beta-lactamase-related" evidence="2">
    <location>
        <begin position="45"/>
        <end position="384"/>
    </location>
</feature>
<dbReference type="OrthoDB" id="846150at2"/>
<dbReference type="PROSITE" id="PS51257">
    <property type="entry name" value="PROKAR_LIPOPROTEIN"/>
    <property type="match status" value="1"/>
</dbReference>
<evidence type="ECO:0000313" key="4">
    <source>
        <dbReference type="Proteomes" id="UP000271339"/>
    </source>
</evidence>
<feature type="signal peptide" evidence="1">
    <location>
        <begin position="1"/>
        <end position="20"/>
    </location>
</feature>
<sequence>MKKLLLILALAMLTSACKHQSNGIKTEVSNNPAQDALTLKLDSISKQGPIIGFSVAVVNLDGVIYNEGFGYADIVNNKKYTPQTLQNIGSISKTLIGISLLKAQELGKLELDDAVNTFLPFKVINKKHPETPITLRQLATHTSSILDSDYYGMSYVLIDNELAPNERSMEYFQAAETKTSMEEYLEKVVGEHGVWNTDESFADYAPGTMYEYSNIAATLATLAIEKATGSSFKEFTKKHILDPLEMNSSGWSNSDIDISQRSRLFINKDTLIAKYELITYPDGGFISSTADLSRYLIELMKGKAGKGTILNQVSYKELFAKQLTKTQLPERAQDANSGIFMDFSKRGLGHSGGDPGIVTYMYFNPETNIGKIVFENTDFEEDRAVINSFKEIWKTLDLFESTL</sequence>
<dbReference type="PANTHER" id="PTHR46825">
    <property type="entry name" value="D-ALANYL-D-ALANINE-CARBOXYPEPTIDASE/ENDOPEPTIDASE AMPH"/>
    <property type="match status" value="1"/>
</dbReference>
<organism evidence="3 4">
    <name type="scientific">Ulvibacter antarcticus</name>
    <dbReference type="NCBI Taxonomy" id="442714"/>
    <lineage>
        <taxon>Bacteria</taxon>
        <taxon>Pseudomonadati</taxon>
        <taxon>Bacteroidota</taxon>
        <taxon>Flavobacteriia</taxon>
        <taxon>Flavobacteriales</taxon>
        <taxon>Flavobacteriaceae</taxon>
        <taxon>Ulvibacter</taxon>
    </lineage>
</organism>
<keyword evidence="1" id="KW-0732">Signal</keyword>
<accession>A0A3L9YU92</accession>
<protein>
    <submittedName>
        <fullName evidence="3">CubicO group peptidase (Beta-lactamase class C family)</fullName>
    </submittedName>
</protein>
<comment type="caution">
    <text evidence="3">The sequence shown here is derived from an EMBL/GenBank/DDBJ whole genome shotgun (WGS) entry which is preliminary data.</text>
</comment>
<dbReference type="SUPFAM" id="SSF56601">
    <property type="entry name" value="beta-lactamase/transpeptidase-like"/>
    <property type="match status" value="1"/>
</dbReference>
<dbReference type="Gene3D" id="3.40.710.10">
    <property type="entry name" value="DD-peptidase/beta-lactamase superfamily"/>
    <property type="match status" value="1"/>
</dbReference>
<evidence type="ECO:0000259" key="2">
    <source>
        <dbReference type="Pfam" id="PF00144"/>
    </source>
</evidence>
<dbReference type="Proteomes" id="UP000271339">
    <property type="component" value="Unassembled WGS sequence"/>
</dbReference>